<dbReference type="Proteomes" id="UP000078084">
    <property type="component" value="Unassembled WGS sequence"/>
</dbReference>
<dbReference type="PROSITE" id="PS51831">
    <property type="entry name" value="HD"/>
    <property type="match status" value="1"/>
</dbReference>
<dbReference type="PANTHER" id="PTHR11373:SF40">
    <property type="entry name" value="DEOXYGUANOSINETRIPHOSPHATE TRIPHOSPHOHYDROLASE-LIKE PROTEIN 2"/>
    <property type="match status" value="1"/>
</dbReference>
<evidence type="ECO:0000256" key="1">
    <source>
        <dbReference type="ARBA" id="ARBA00022801"/>
    </source>
</evidence>
<dbReference type="RefSeq" id="WP_068371814.1">
    <property type="nucleotide sequence ID" value="NZ_LBNE01000007.1"/>
</dbReference>
<name>A0A171KR98_9BURK</name>
<dbReference type="Pfam" id="PF01966">
    <property type="entry name" value="HD"/>
    <property type="match status" value="1"/>
</dbReference>
<dbReference type="InterPro" id="IPR006674">
    <property type="entry name" value="HD_domain"/>
</dbReference>
<dbReference type="AlphaFoldDB" id="A0A171KR98"/>
<dbReference type="GO" id="GO:0008832">
    <property type="term" value="F:dGTPase activity"/>
    <property type="evidence" value="ECO:0007669"/>
    <property type="project" value="TreeGrafter"/>
</dbReference>
<dbReference type="Gene3D" id="1.10.3410.10">
    <property type="entry name" value="putative deoxyguanosinetriphosphate triphosphohydrolase like domain"/>
    <property type="match status" value="1"/>
</dbReference>
<comment type="caution">
    <text evidence="3">The sequence shown here is derived from an EMBL/GenBank/DDBJ whole genome shotgun (WGS) entry which is preliminary data.</text>
</comment>
<accession>A0A171KR98</accession>
<dbReference type="NCBIfam" id="NF041026">
    <property type="entry name" value="antiphage_dGTPase"/>
    <property type="match status" value="1"/>
</dbReference>
<evidence type="ECO:0000259" key="2">
    <source>
        <dbReference type="PROSITE" id="PS51831"/>
    </source>
</evidence>
<proteinExistence type="predicted"/>
<organism evidence="3 4">
    <name type="scientific">Kerstersia gyiorum</name>
    <dbReference type="NCBI Taxonomy" id="206506"/>
    <lineage>
        <taxon>Bacteria</taxon>
        <taxon>Pseudomonadati</taxon>
        <taxon>Pseudomonadota</taxon>
        <taxon>Betaproteobacteria</taxon>
        <taxon>Burkholderiales</taxon>
        <taxon>Alcaligenaceae</taxon>
        <taxon>Kerstersia</taxon>
    </lineage>
</organism>
<keyword evidence="1 3" id="KW-0378">Hydrolase</keyword>
<dbReference type="InterPro" id="IPR006261">
    <property type="entry name" value="dGTPase"/>
</dbReference>
<dbReference type="STRING" id="206506.AAV32_11205"/>
<gene>
    <name evidence="3" type="ORF">AAV32_11205</name>
</gene>
<dbReference type="InterPro" id="IPR050135">
    <property type="entry name" value="dGTPase-like"/>
</dbReference>
<dbReference type="PATRIC" id="fig|206506.3.peg.2389"/>
<dbReference type="NCBIfam" id="TIGR01353">
    <property type="entry name" value="dGTP_triPase"/>
    <property type="match status" value="1"/>
</dbReference>
<dbReference type="Pfam" id="PF13286">
    <property type="entry name" value="HD_assoc"/>
    <property type="match status" value="1"/>
</dbReference>
<dbReference type="EMBL" id="LBNE01000007">
    <property type="protein sequence ID" value="KKO71415.1"/>
    <property type="molecule type" value="Genomic_DNA"/>
</dbReference>
<reference evidence="3 4" key="1">
    <citation type="submission" date="2015-04" db="EMBL/GenBank/DDBJ databases">
        <title>Genome sequence of Kerstersia gyiorum CG1.</title>
        <authorList>
            <person name="Greninger A.L."/>
            <person name="Kozyreva V."/>
            <person name="Chaturvedi V."/>
        </authorList>
    </citation>
    <scope>NUCLEOTIDE SEQUENCE [LARGE SCALE GENOMIC DNA]</scope>
    <source>
        <strain evidence="3 4">CG1</strain>
    </source>
</reference>
<protein>
    <submittedName>
        <fullName evidence="3">Deoxyguanosinetriphosphate triphosphohydrolase</fullName>
    </submittedName>
</protein>
<dbReference type="InterPro" id="IPR023293">
    <property type="entry name" value="dGTP_triP_hydro_central_sf"/>
</dbReference>
<dbReference type="InterPro" id="IPR003607">
    <property type="entry name" value="HD/PDEase_dom"/>
</dbReference>
<dbReference type="Gene3D" id="1.10.3210.10">
    <property type="entry name" value="Hypothetical protein af1432"/>
    <property type="match status" value="1"/>
</dbReference>
<dbReference type="CDD" id="cd00077">
    <property type="entry name" value="HDc"/>
    <property type="match status" value="1"/>
</dbReference>
<dbReference type="SUPFAM" id="SSF109604">
    <property type="entry name" value="HD-domain/PDEase-like"/>
    <property type="match status" value="1"/>
</dbReference>
<feature type="domain" description="HD" evidence="2">
    <location>
        <begin position="55"/>
        <end position="252"/>
    </location>
</feature>
<dbReference type="PANTHER" id="PTHR11373">
    <property type="entry name" value="DEOXYNUCLEOSIDE TRIPHOSPHATE TRIPHOSPHOHYDROLASE"/>
    <property type="match status" value="1"/>
</dbReference>
<dbReference type="SMART" id="SM00471">
    <property type="entry name" value="HDc"/>
    <property type="match status" value="1"/>
</dbReference>
<keyword evidence="4" id="KW-1185">Reference proteome</keyword>
<dbReference type="NCBIfam" id="NF003701">
    <property type="entry name" value="PRK05318.1"/>
    <property type="match status" value="1"/>
</dbReference>
<evidence type="ECO:0000313" key="3">
    <source>
        <dbReference type="EMBL" id="KKO71415.1"/>
    </source>
</evidence>
<dbReference type="GO" id="GO:0006203">
    <property type="term" value="P:dGTP catabolic process"/>
    <property type="evidence" value="ECO:0007669"/>
    <property type="project" value="TreeGrafter"/>
</dbReference>
<sequence length="453" mass="51681">MLWQQRREPWEPVGTDVRTPYDVDYARIIHCASFRRLQGKTQILSPGDNDFYRTRLTHSLEVAQIAAGIVRQFECNPEYGEIHPYLPSLSMIQVAGATHDLGHPPFGHGGEVALNYCMREAGGFEGNGQTLRIVSRLEKFSQHAGANLTRRAMLSLLKYPVPYADVCNPELAPRLETGPSTIRIIDRKVSRPPKCYLDSEQEVVEWILAPLSVADRERFTAFDPPVPGKHGRARHKSFDCSIMDIADDIAFGVHDLEDALAMDLIEPEDFRLHAPWEKCACFLEYLRERYADEMAGKTLPEIHEWLVDRLFGDGGRRKRFIGRLVHYFISHCRVHTDPDFEAPLLRYRASLPRDAMAFLDTLKNAVKETVILSAGVQQMEFKGQRLVIAVFEALASEPRAFLPRDVHQRWQAAPQAERLRIICDHMAGMTDAFLLKTYDRLFLPHVGSAFDRM</sequence>
<evidence type="ECO:0000313" key="4">
    <source>
        <dbReference type="Proteomes" id="UP000078084"/>
    </source>
</evidence>
<dbReference type="InterPro" id="IPR026875">
    <property type="entry name" value="PHydrolase_assoc_dom"/>
</dbReference>